<evidence type="ECO:0000313" key="2">
    <source>
        <dbReference type="EMBL" id="NME42653.1"/>
    </source>
</evidence>
<proteinExistence type="predicted"/>
<dbReference type="RefSeq" id="WP_170091843.1">
    <property type="nucleotide sequence ID" value="NZ_JABAFP010000030.1"/>
</dbReference>
<dbReference type="InterPro" id="IPR005025">
    <property type="entry name" value="FMN_Rdtase-like_dom"/>
</dbReference>
<dbReference type="PANTHER" id="PTHR30543:SF21">
    <property type="entry name" value="NAD(P)H-DEPENDENT FMN REDUCTASE LOT6"/>
    <property type="match status" value="1"/>
</dbReference>
<dbReference type="GO" id="GO:0016491">
    <property type="term" value="F:oxidoreductase activity"/>
    <property type="evidence" value="ECO:0007669"/>
    <property type="project" value="InterPro"/>
</dbReference>
<name>A0A848C5C6_9LACO</name>
<reference evidence="2 3" key="1">
    <citation type="submission" date="2020-04" db="EMBL/GenBank/DDBJ databases">
        <authorList>
            <person name="Hitch T.C.A."/>
            <person name="Wylensek D."/>
            <person name="Clavel T."/>
        </authorList>
    </citation>
    <scope>NUCLEOTIDE SEQUENCE [LARGE SCALE GENOMIC DNA]</scope>
    <source>
        <strain evidence="2 3">WCA-389-WT-5H1</strain>
    </source>
</reference>
<dbReference type="InterPro" id="IPR029039">
    <property type="entry name" value="Flavoprotein-like_sf"/>
</dbReference>
<gene>
    <name evidence="2" type="ORF">HF863_07740</name>
</gene>
<dbReference type="SUPFAM" id="SSF52218">
    <property type="entry name" value="Flavoproteins"/>
    <property type="match status" value="1"/>
</dbReference>
<dbReference type="EMBL" id="JABAFP010000030">
    <property type="protein sequence ID" value="NME42653.1"/>
    <property type="molecule type" value="Genomic_DNA"/>
</dbReference>
<sequence length="207" mass="22962">MNKYIGIAGTNSPRSTNKKLMEYIQSHFAGQAEIELMSIADLPVFYKVPGRVLPPRVEEMDKLVDEADGVIIATPEYDHSVPAVLMNALEWMSYGGTHPFVGKPVMIVGASYGTLGASRAQAHLRQILDSPEMQARIMPSSEFLVDHSLQAFDEVGNLTDSEKVERLEQLFTDFETFVEISKHLNASLAANKQLAANYTWEDEEGAK</sequence>
<evidence type="ECO:0000259" key="1">
    <source>
        <dbReference type="Pfam" id="PF03358"/>
    </source>
</evidence>
<dbReference type="GO" id="GO:0010181">
    <property type="term" value="F:FMN binding"/>
    <property type="evidence" value="ECO:0007669"/>
    <property type="project" value="TreeGrafter"/>
</dbReference>
<dbReference type="Gene3D" id="3.40.50.360">
    <property type="match status" value="1"/>
</dbReference>
<organism evidence="2 3">
    <name type="scientific">Ligilactobacillus agilis</name>
    <dbReference type="NCBI Taxonomy" id="1601"/>
    <lineage>
        <taxon>Bacteria</taxon>
        <taxon>Bacillati</taxon>
        <taxon>Bacillota</taxon>
        <taxon>Bacilli</taxon>
        <taxon>Lactobacillales</taxon>
        <taxon>Lactobacillaceae</taxon>
        <taxon>Ligilactobacillus</taxon>
    </lineage>
</organism>
<dbReference type="AlphaFoldDB" id="A0A848C5C6"/>
<dbReference type="Pfam" id="PF03358">
    <property type="entry name" value="FMN_red"/>
    <property type="match status" value="1"/>
</dbReference>
<evidence type="ECO:0000313" key="3">
    <source>
        <dbReference type="Proteomes" id="UP000563853"/>
    </source>
</evidence>
<dbReference type="InterPro" id="IPR050712">
    <property type="entry name" value="NAD(P)H-dep_reductase"/>
</dbReference>
<comment type="caution">
    <text evidence="2">The sequence shown here is derived from an EMBL/GenBank/DDBJ whole genome shotgun (WGS) entry which is preliminary data.</text>
</comment>
<dbReference type="PANTHER" id="PTHR30543">
    <property type="entry name" value="CHROMATE REDUCTASE"/>
    <property type="match status" value="1"/>
</dbReference>
<protein>
    <submittedName>
        <fullName evidence="2">NAD(P)H-dependent oxidoreductase</fullName>
    </submittedName>
</protein>
<feature type="domain" description="NADPH-dependent FMN reductase-like" evidence="1">
    <location>
        <begin position="3"/>
        <end position="148"/>
    </location>
</feature>
<dbReference type="GO" id="GO:0005829">
    <property type="term" value="C:cytosol"/>
    <property type="evidence" value="ECO:0007669"/>
    <property type="project" value="TreeGrafter"/>
</dbReference>
<dbReference type="Proteomes" id="UP000563853">
    <property type="component" value="Unassembled WGS sequence"/>
</dbReference>
<accession>A0A848C5C6</accession>